<evidence type="ECO:0000256" key="1">
    <source>
        <dbReference type="ARBA" id="ARBA00000312"/>
    </source>
</evidence>
<keyword evidence="10 14" id="KW-0547">Nucleotide-binding</keyword>
<dbReference type="EMBL" id="JMCG01000001">
    <property type="protein sequence ID" value="KGK11130.1"/>
    <property type="molecule type" value="Genomic_DNA"/>
</dbReference>
<evidence type="ECO:0000256" key="7">
    <source>
        <dbReference type="ARBA" id="ARBA00007490"/>
    </source>
</evidence>
<comment type="caution">
    <text evidence="17">The sequence shown here is derived from an EMBL/GenBank/DDBJ whole genome shotgun (WGS) entry which is preliminary data.</text>
</comment>
<evidence type="ECO:0000256" key="13">
    <source>
        <dbReference type="ARBA" id="ARBA00023134"/>
    </source>
</evidence>
<keyword evidence="12 14" id="KW-0067">ATP-binding</keyword>
<feature type="binding site" evidence="16">
    <location>
        <position position="85"/>
    </location>
    <ligand>
        <name>GTP</name>
        <dbReference type="ChEBI" id="CHEBI:37565"/>
    </ligand>
</feature>
<dbReference type="PIRSF" id="PIRSF006135">
    <property type="entry name" value="CobU"/>
    <property type="match status" value="1"/>
</dbReference>
<dbReference type="GO" id="GO:0043752">
    <property type="term" value="F:adenosylcobinamide kinase activity"/>
    <property type="evidence" value="ECO:0007669"/>
    <property type="project" value="UniProtKB-EC"/>
</dbReference>
<dbReference type="PANTHER" id="PTHR34848">
    <property type="match status" value="1"/>
</dbReference>
<protein>
    <recommendedName>
        <fullName evidence="14">Bifunctional adenosylcobalamin biosynthesis protein</fullName>
        <ecNumber evidence="14">2.7.1.156</ecNumber>
        <ecNumber evidence="14">2.7.7.62</ecNumber>
    </recommendedName>
</protein>
<comment type="catalytic activity">
    <reaction evidence="3">
        <text>adenosylcob(III)inamide + GTP = adenosylcob(III)inamide phosphate + GDP + H(+)</text>
        <dbReference type="Rhea" id="RHEA:15765"/>
        <dbReference type="ChEBI" id="CHEBI:2480"/>
        <dbReference type="ChEBI" id="CHEBI:15378"/>
        <dbReference type="ChEBI" id="CHEBI:37565"/>
        <dbReference type="ChEBI" id="CHEBI:58189"/>
        <dbReference type="ChEBI" id="CHEBI:58502"/>
        <dbReference type="EC" id="2.7.1.156"/>
    </reaction>
</comment>
<comment type="function">
    <text evidence="4 14">Catalyzes ATP-dependent phosphorylation of adenosylcobinamide and addition of GMP to adenosylcobinamide phosphate.</text>
</comment>
<keyword evidence="11 14" id="KW-0418">Kinase</keyword>
<evidence type="ECO:0000256" key="10">
    <source>
        <dbReference type="ARBA" id="ARBA00022741"/>
    </source>
</evidence>
<comment type="pathway">
    <text evidence="6 14">Cofactor biosynthesis; adenosylcobalamin biosynthesis; adenosylcobalamin from cob(II)yrinate a,c-diamide: step 5/7.</text>
</comment>
<dbReference type="InterPro" id="IPR027417">
    <property type="entry name" value="P-loop_NTPase"/>
</dbReference>
<dbReference type="RefSeq" id="WP_039426169.1">
    <property type="nucleotide sequence ID" value="NZ_CP061845.1"/>
</dbReference>
<feature type="binding site" evidence="16">
    <location>
        <begin position="53"/>
        <end position="56"/>
    </location>
    <ligand>
        <name>GTP</name>
        <dbReference type="ChEBI" id="CHEBI:37565"/>
    </ligand>
</feature>
<dbReference type="GO" id="GO:0005524">
    <property type="term" value="F:ATP binding"/>
    <property type="evidence" value="ECO:0007669"/>
    <property type="project" value="UniProtKB-UniRule"/>
</dbReference>
<dbReference type="PANTHER" id="PTHR34848:SF1">
    <property type="entry name" value="BIFUNCTIONAL ADENOSYLCOBALAMIN BIOSYNTHESIS PROTEIN COBU"/>
    <property type="match status" value="1"/>
</dbReference>
<evidence type="ECO:0000313" key="17">
    <source>
        <dbReference type="EMBL" id="KGK11130.1"/>
    </source>
</evidence>
<feature type="binding site" evidence="16">
    <location>
        <begin position="7"/>
        <end position="14"/>
    </location>
    <ligand>
        <name>GTP</name>
        <dbReference type="ChEBI" id="CHEBI:37565"/>
    </ligand>
</feature>
<evidence type="ECO:0000256" key="12">
    <source>
        <dbReference type="ARBA" id="ARBA00022840"/>
    </source>
</evidence>
<dbReference type="GeneID" id="43683012"/>
<dbReference type="NCBIfam" id="NF004469">
    <property type="entry name" value="PRK05800.1"/>
    <property type="match status" value="1"/>
</dbReference>
<evidence type="ECO:0000313" key="18">
    <source>
        <dbReference type="Proteomes" id="UP000029994"/>
    </source>
</evidence>
<dbReference type="CDD" id="cd00544">
    <property type="entry name" value="CobU"/>
    <property type="match status" value="1"/>
</dbReference>
<evidence type="ECO:0000256" key="4">
    <source>
        <dbReference type="ARBA" id="ARBA00003889"/>
    </source>
</evidence>
<feature type="active site" description="GMP-histidine intermediate" evidence="15">
    <location>
        <position position="52"/>
    </location>
</feature>
<evidence type="ECO:0000256" key="11">
    <source>
        <dbReference type="ARBA" id="ARBA00022777"/>
    </source>
</evidence>
<dbReference type="InterPro" id="IPR003203">
    <property type="entry name" value="CobU/CobP"/>
</dbReference>
<dbReference type="STRING" id="29495.EA26_07350"/>
<comment type="pathway">
    <text evidence="5 14">Cofactor biosynthesis; adenosylcobalamin biosynthesis; adenosylcobalamin from cob(II)yrinate a,c-diamide: step 6/7.</text>
</comment>
<keyword evidence="8 14" id="KW-0169">Cobalamin biosynthesis</keyword>
<gene>
    <name evidence="17" type="ORF">EA26_07350</name>
</gene>
<evidence type="ECO:0000256" key="15">
    <source>
        <dbReference type="PIRSR" id="PIRSR006135-1"/>
    </source>
</evidence>
<comment type="similarity">
    <text evidence="7 14">Belongs to the CobU/CobP family.</text>
</comment>
<evidence type="ECO:0000256" key="2">
    <source>
        <dbReference type="ARBA" id="ARBA00000711"/>
    </source>
</evidence>
<keyword evidence="9 14" id="KW-0808">Transferase</keyword>
<feature type="binding site" evidence="16">
    <location>
        <begin position="36"/>
        <end position="38"/>
    </location>
    <ligand>
        <name>GTP</name>
        <dbReference type="ChEBI" id="CHEBI:37565"/>
    </ligand>
</feature>
<keyword evidence="18" id="KW-1185">Reference proteome</keyword>
<dbReference type="SUPFAM" id="SSF52540">
    <property type="entry name" value="P-loop containing nucleoside triphosphate hydrolases"/>
    <property type="match status" value="1"/>
</dbReference>
<reference evidence="17 18" key="1">
    <citation type="submission" date="2014-04" db="EMBL/GenBank/DDBJ databases">
        <title>Genome sequencing of Vibrio navarrensis strains.</title>
        <authorList>
            <person name="Gladney L.M."/>
            <person name="Katz L.S."/>
            <person name="Marino-Ramirez L."/>
            <person name="Jordan I.K."/>
        </authorList>
    </citation>
    <scope>NUCLEOTIDE SEQUENCE [LARGE SCALE GENOMIC DNA]</scope>
    <source>
        <strain evidence="17 18">ATCC 51183</strain>
    </source>
</reference>
<accession>A0A099LSN8</accession>
<dbReference type="eggNOG" id="COG2087">
    <property type="taxonomic scope" value="Bacteria"/>
</dbReference>
<dbReference type="Proteomes" id="UP000029994">
    <property type="component" value="Unassembled WGS sequence"/>
</dbReference>
<dbReference type="GO" id="GO:0008820">
    <property type="term" value="F:cobinamide phosphate guanylyltransferase activity"/>
    <property type="evidence" value="ECO:0007669"/>
    <property type="project" value="UniProtKB-UniRule"/>
</dbReference>
<evidence type="ECO:0000256" key="14">
    <source>
        <dbReference type="PIRNR" id="PIRNR006135"/>
    </source>
</evidence>
<name>A0A099LSN8_9VIBR</name>
<dbReference type="Gene3D" id="3.40.50.300">
    <property type="entry name" value="P-loop containing nucleotide triphosphate hydrolases"/>
    <property type="match status" value="1"/>
</dbReference>
<evidence type="ECO:0000256" key="8">
    <source>
        <dbReference type="ARBA" id="ARBA00022573"/>
    </source>
</evidence>
<sequence length="182" mass="20062">MKALILGGARSGKSSYAEALVRNWCEQSAGTLHYLATAVPFDNEMSERIAHHKAQRGKGWQEHEAPLLLAEYLARFEAQDVVLIDCLTVWLNNWLFELAERADNAQLEDKVAQLCQALIACPASVVLVSNEVGLGVVPMGKVSRLFVDNAGRMNQRLAQICQQVTLVAAGLPLDLKKAEWHV</sequence>
<dbReference type="GO" id="GO:0005525">
    <property type="term" value="F:GTP binding"/>
    <property type="evidence" value="ECO:0007669"/>
    <property type="project" value="UniProtKB-UniRule"/>
</dbReference>
<evidence type="ECO:0000256" key="3">
    <source>
        <dbReference type="ARBA" id="ARBA00001522"/>
    </source>
</evidence>
<keyword evidence="13 14" id="KW-0342">GTP-binding</keyword>
<proteinExistence type="inferred from homology"/>
<dbReference type="UniPathway" id="UPA00148">
    <property type="reaction ID" value="UER00236"/>
</dbReference>
<dbReference type="AlphaFoldDB" id="A0A099LSN8"/>
<evidence type="ECO:0000256" key="9">
    <source>
        <dbReference type="ARBA" id="ARBA00022679"/>
    </source>
</evidence>
<organism evidence="17 18">
    <name type="scientific">Vibrio navarrensis</name>
    <dbReference type="NCBI Taxonomy" id="29495"/>
    <lineage>
        <taxon>Bacteria</taxon>
        <taxon>Pseudomonadati</taxon>
        <taxon>Pseudomonadota</taxon>
        <taxon>Gammaproteobacteria</taxon>
        <taxon>Vibrionales</taxon>
        <taxon>Vibrionaceae</taxon>
        <taxon>Vibrio</taxon>
    </lineage>
</organism>
<dbReference type="EC" id="2.7.1.156" evidence="14"/>
<evidence type="ECO:0000256" key="5">
    <source>
        <dbReference type="ARBA" id="ARBA00004692"/>
    </source>
</evidence>
<dbReference type="Pfam" id="PF02283">
    <property type="entry name" value="CobU"/>
    <property type="match status" value="1"/>
</dbReference>
<dbReference type="GO" id="GO:0009236">
    <property type="term" value="P:cobalamin biosynthetic process"/>
    <property type="evidence" value="ECO:0007669"/>
    <property type="project" value="UniProtKB-UniRule"/>
</dbReference>
<comment type="catalytic activity">
    <reaction evidence="1 14">
        <text>adenosylcob(III)inamide + ATP = adenosylcob(III)inamide phosphate + ADP + H(+)</text>
        <dbReference type="Rhea" id="RHEA:15769"/>
        <dbReference type="ChEBI" id="CHEBI:2480"/>
        <dbReference type="ChEBI" id="CHEBI:15378"/>
        <dbReference type="ChEBI" id="CHEBI:30616"/>
        <dbReference type="ChEBI" id="CHEBI:58502"/>
        <dbReference type="ChEBI" id="CHEBI:456216"/>
        <dbReference type="EC" id="2.7.1.156"/>
    </reaction>
</comment>
<evidence type="ECO:0000256" key="6">
    <source>
        <dbReference type="ARBA" id="ARBA00005159"/>
    </source>
</evidence>
<comment type="catalytic activity">
    <reaction evidence="2 14">
        <text>adenosylcob(III)inamide phosphate + GTP + H(+) = adenosylcob(III)inamide-GDP + diphosphate</text>
        <dbReference type="Rhea" id="RHEA:22712"/>
        <dbReference type="ChEBI" id="CHEBI:15378"/>
        <dbReference type="ChEBI" id="CHEBI:33019"/>
        <dbReference type="ChEBI" id="CHEBI:37565"/>
        <dbReference type="ChEBI" id="CHEBI:58502"/>
        <dbReference type="ChEBI" id="CHEBI:60487"/>
        <dbReference type="EC" id="2.7.7.62"/>
    </reaction>
</comment>
<dbReference type="EC" id="2.7.7.62" evidence="14"/>
<evidence type="ECO:0000256" key="16">
    <source>
        <dbReference type="PIRSR" id="PIRSR006135-2"/>
    </source>
</evidence>
<feature type="binding site" evidence="16">
    <location>
        <position position="64"/>
    </location>
    <ligand>
        <name>GTP</name>
        <dbReference type="ChEBI" id="CHEBI:37565"/>
    </ligand>
</feature>